<feature type="compositionally biased region" description="Pro residues" evidence="3">
    <location>
        <begin position="110"/>
        <end position="120"/>
    </location>
</feature>
<feature type="compositionally biased region" description="Polar residues" evidence="3">
    <location>
        <begin position="406"/>
        <end position="418"/>
    </location>
</feature>
<dbReference type="PANTHER" id="PTHR15503:SF45">
    <property type="entry name" value="RNA-DIRECTED DNA POLYMERASE HOMOLOG"/>
    <property type="match status" value="1"/>
</dbReference>
<evidence type="ECO:0000259" key="4">
    <source>
        <dbReference type="PROSITE" id="PS50158"/>
    </source>
</evidence>
<proteinExistence type="predicted"/>
<dbReference type="InterPro" id="IPR001878">
    <property type="entry name" value="Znf_CCHC"/>
</dbReference>
<dbReference type="PROSITE" id="PS50158">
    <property type="entry name" value="ZF_CCHC"/>
    <property type="match status" value="1"/>
</dbReference>
<feature type="region of interest" description="Disordered" evidence="3">
    <location>
        <begin position="323"/>
        <end position="378"/>
    </location>
</feature>
<dbReference type="InterPro" id="IPR036875">
    <property type="entry name" value="Znf_CCHC_sf"/>
</dbReference>
<keyword evidence="1" id="KW-0862">Zinc</keyword>
<evidence type="ECO:0000313" key="5">
    <source>
        <dbReference type="EMBL" id="KAK1628087.1"/>
    </source>
</evidence>
<evidence type="ECO:0000256" key="3">
    <source>
        <dbReference type="SAM" id="MobiDB-lite"/>
    </source>
</evidence>
<dbReference type="Gene3D" id="4.10.60.10">
    <property type="entry name" value="Zinc finger, CCHC-type"/>
    <property type="match status" value="1"/>
</dbReference>
<organism evidence="5 6">
    <name type="scientific">Lolium multiflorum</name>
    <name type="common">Italian ryegrass</name>
    <name type="synonym">Lolium perenne subsp. multiflorum</name>
    <dbReference type="NCBI Taxonomy" id="4521"/>
    <lineage>
        <taxon>Eukaryota</taxon>
        <taxon>Viridiplantae</taxon>
        <taxon>Streptophyta</taxon>
        <taxon>Embryophyta</taxon>
        <taxon>Tracheophyta</taxon>
        <taxon>Spermatophyta</taxon>
        <taxon>Magnoliopsida</taxon>
        <taxon>Liliopsida</taxon>
        <taxon>Poales</taxon>
        <taxon>Poaceae</taxon>
        <taxon>BOP clade</taxon>
        <taxon>Pooideae</taxon>
        <taxon>Poodae</taxon>
        <taxon>Poeae</taxon>
        <taxon>Poeae Chloroplast Group 2 (Poeae type)</taxon>
        <taxon>Loliodinae</taxon>
        <taxon>Loliinae</taxon>
        <taxon>Lolium</taxon>
    </lineage>
</organism>
<feature type="compositionally biased region" description="Basic and acidic residues" evidence="3">
    <location>
        <begin position="368"/>
        <end position="378"/>
    </location>
</feature>
<keyword evidence="1" id="KW-0479">Metal-binding</keyword>
<feature type="region of interest" description="Disordered" evidence="3">
    <location>
        <begin position="102"/>
        <end position="121"/>
    </location>
</feature>
<protein>
    <recommendedName>
        <fullName evidence="4">CCHC-type domain-containing protein</fullName>
    </recommendedName>
</protein>
<dbReference type="AlphaFoldDB" id="A0AAD8RNV6"/>
<feature type="domain" description="CCHC-type" evidence="4">
    <location>
        <begin position="385"/>
        <end position="400"/>
    </location>
</feature>
<keyword evidence="6" id="KW-1185">Reference proteome</keyword>
<dbReference type="Proteomes" id="UP001231189">
    <property type="component" value="Unassembled WGS sequence"/>
</dbReference>
<dbReference type="EMBL" id="JAUUTY010000005">
    <property type="protein sequence ID" value="KAK1628087.1"/>
    <property type="molecule type" value="Genomic_DNA"/>
</dbReference>
<comment type="caution">
    <text evidence="5">The sequence shown here is derived from an EMBL/GenBank/DDBJ whole genome shotgun (WGS) entry which is preliminary data.</text>
</comment>
<dbReference type="GO" id="GO:0008270">
    <property type="term" value="F:zinc ion binding"/>
    <property type="evidence" value="ECO:0007669"/>
    <property type="project" value="UniProtKB-KW"/>
</dbReference>
<accession>A0AAD8RNV6</accession>
<dbReference type="SUPFAM" id="SSF57756">
    <property type="entry name" value="Retrovirus zinc finger-like domains"/>
    <property type="match status" value="1"/>
</dbReference>
<feature type="coiled-coil region" evidence="2">
    <location>
        <begin position="487"/>
        <end position="545"/>
    </location>
</feature>
<dbReference type="PANTHER" id="PTHR15503">
    <property type="entry name" value="LDOC1 RELATED"/>
    <property type="match status" value="1"/>
</dbReference>
<sequence>MAPRTKQCKNHDPGTDEPAEKARVLGWERSKISAQDQKLLKKMGLLKKVALKMPRDESSPRHPIGFWMLPRREPEVPSYIQQMMEAQAQLMQAVTQTITQMNNNMQNNNNPPPPPPPHPPQVDMLTRFLRLRPEKFSRAAEPMVANDWLRSVNKDLVTIGCSDAEKVRFAAHLLEGPAASWWENFQITHPIADVTWAIFEDGFRTAHISSGVMDLKRTEFQNLKQDHRSVSEYIEEFSNLARYAPDDINTDAKRKEKFLKGLNDELMVQLSVAYVPTYQSLCDKAITLENTMKQVENRKRKHNFNIYHSDPSQKMRAIHEDSGGSEFHKHETNNDHRHGHNNNGGYKCNNWGYIRNNHHKRSNGNPNEQHHRNQPPKKDISQVECFMCHAKGHYAKDCTEKEKDAQTPNGNGRMNNNGAKDANRFSKDLFVKDLERLIRHFTSLNKNHEVPSSCRVEPCSGCHALLEPLMKELVNLGSQFIGFRDEAATLRDALRCAEERANTLKAMLKTSETAHKKAEKDDAAVESLRQRLNTVHDALSDKEAQQVERKNVIVERFETQNRRFTSRPKARLPPLLPQDTQPEIFSQLTQHFLAKEDLALAYRQTSLKIGVEGTIALVIASGQEVDWVKAGTPKGINKEKWKVLVKDAKPHSKKLIAFLDPMSSASASTARTEVK</sequence>
<keyword evidence="2" id="KW-0175">Coiled coil</keyword>
<evidence type="ECO:0000256" key="1">
    <source>
        <dbReference type="PROSITE-ProRule" id="PRU00047"/>
    </source>
</evidence>
<feature type="region of interest" description="Disordered" evidence="3">
    <location>
        <begin position="1"/>
        <end position="22"/>
    </location>
</feature>
<dbReference type="InterPro" id="IPR032567">
    <property type="entry name" value="RTL1-rel"/>
</dbReference>
<feature type="region of interest" description="Disordered" evidence="3">
    <location>
        <begin position="400"/>
        <end position="421"/>
    </location>
</feature>
<dbReference type="GO" id="GO:0003676">
    <property type="term" value="F:nucleic acid binding"/>
    <property type="evidence" value="ECO:0007669"/>
    <property type="project" value="InterPro"/>
</dbReference>
<feature type="compositionally biased region" description="Basic and acidic residues" evidence="3">
    <location>
        <begin position="9"/>
        <end position="22"/>
    </location>
</feature>
<dbReference type="SMART" id="SM00343">
    <property type="entry name" value="ZnF_C2HC"/>
    <property type="match status" value="1"/>
</dbReference>
<dbReference type="InterPro" id="IPR005162">
    <property type="entry name" value="Retrotrans_gag_dom"/>
</dbReference>
<evidence type="ECO:0000313" key="6">
    <source>
        <dbReference type="Proteomes" id="UP001231189"/>
    </source>
</evidence>
<evidence type="ECO:0000256" key="2">
    <source>
        <dbReference type="SAM" id="Coils"/>
    </source>
</evidence>
<name>A0AAD8RNV6_LOLMU</name>
<keyword evidence="1" id="KW-0863">Zinc-finger</keyword>
<feature type="compositionally biased region" description="Basic and acidic residues" evidence="3">
    <location>
        <begin position="323"/>
        <end position="336"/>
    </location>
</feature>
<dbReference type="Pfam" id="PF03732">
    <property type="entry name" value="Retrotrans_gag"/>
    <property type="match status" value="1"/>
</dbReference>
<gene>
    <name evidence="5" type="ORF">QYE76_002402</name>
</gene>
<reference evidence="5" key="1">
    <citation type="submission" date="2023-07" db="EMBL/GenBank/DDBJ databases">
        <title>A chromosome-level genome assembly of Lolium multiflorum.</title>
        <authorList>
            <person name="Chen Y."/>
            <person name="Copetti D."/>
            <person name="Kolliker R."/>
            <person name="Studer B."/>
        </authorList>
    </citation>
    <scope>NUCLEOTIDE SEQUENCE</scope>
    <source>
        <strain evidence="5">02402/16</strain>
        <tissue evidence="5">Leaf</tissue>
    </source>
</reference>